<dbReference type="NCBIfam" id="TIGR04336">
    <property type="entry name" value="AmmeMemoSam_B"/>
    <property type="match status" value="1"/>
</dbReference>
<dbReference type="InterPro" id="IPR002733">
    <property type="entry name" value="AMMECR1_domain"/>
</dbReference>
<dbReference type="Gene3D" id="3.40.830.10">
    <property type="entry name" value="LigB-like"/>
    <property type="match status" value="1"/>
</dbReference>
<comment type="caution">
    <text evidence="3">The sequence shown here is derived from an EMBL/GenBank/DDBJ whole genome shotgun (WGS) entry which is preliminary data.</text>
</comment>
<accession>A0A850Q4L1</accession>
<dbReference type="InterPro" id="IPR023473">
    <property type="entry name" value="AMMECR1"/>
</dbReference>
<evidence type="ECO:0000313" key="4">
    <source>
        <dbReference type="Proteomes" id="UP000592216"/>
    </source>
</evidence>
<reference evidence="3 4" key="1">
    <citation type="submission" date="2020-04" db="EMBL/GenBank/DDBJ databases">
        <title>Donghicola sp., a member of the Rhodobacteraceae family isolated from mangrove forest in Thailand.</title>
        <authorList>
            <person name="Charoenyingcharoen P."/>
            <person name="Yukphan P."/>
        </authorList>
    </citation>
    <scope>NUCLEOTIDE SEQUENCE [LARGE SCALE GENOMIC DNA]</scope>
    <source>
        <strain evidence="3 4">B5-SW-15</strain>
    </source>
</reference>
<dbReference type="Pfam" id="PF01875">
    <property type="entry name" value="Memo"/>
    <property type="match status" value="1"/>
</dbReference>
<dbReference type="PANTHER" id="PTHR11060">
    <property type="entry name" value="PROTEIN MEMO1"/>
    <property type="match status" value="1"/>
</dbReference>
<organism evidence="3 4">
    <name type="scientific">Donghicola mangrovi</name>
    <dbReference type="NCBI Taxonomy" id="2729614"/>
    <lineage>
        <taxon>Bacteria</taxon>
        <taxon>Pseudomonadati</taxon>
        <taxon>Pseudomonadota</taxon>
        <taxon>Alphaproteobacteria</taxon>
        <taxon>Rhodobacterales</taxon>
        <taxon>Roseobacteraceae</taxon>
        <taxon>Donghicola</taxon>
    </lineage>
</organism>
<dbReference type="Gene3D" id="3.30.700.20">
    <property type="entry name" value="Hypothetical protein ph0010, domain 1"/>
    <property type="match status" value="1"/>
</dbReference>
<dbReference type="AlphaFoldDB" id="A0A850Q4L1"/>
<dbReference type="InterPro" id="IPR002737">
    <property type="entry name" value="MEMO1_fam"/>
</dbReference>
<comment type="similarity">
    <text evidence="1">Belongs to the MEMO1 family.</text>
</comment>
<dbReference type="Pfam" id="PF01871">
    <property type="entry name" value="AMMECR1"/>
    <property type="match status" value="1"/>
</dbReference>
<dbReference type="CDD" id="cd07361">
    <property type="entry name" value="MEMO_like"/>
    <property type="match status" value="1"/>
</dbReference>
<dbReference type="SUPFAM" id="SSF53213">
    <property type="entry name" value="LigB-like"/>
    <property type="match status" value="1"/>
</dbReference>
<proteinExistence type="inferred from homology"/>
<evidence type="ECO:0000313" key="3">
    <source>
        <dbReference type="EMBL" id="NVO22992.1"/>
    </source>
</evidence>
<protein>
    <submittedName>
        <fullName evidence="3">AmmeMemoRadiSam system protein A</fullName>
    </submittedName>
</protein>
<dbReference type="InterPro" id="IPR036071">
    <property type="entry name" value="AMMECR1_dom_sf"/>
</dbReference>
<dbReference type="NCBIfam" id="TIGR00296">
    <property type="entry name" value="TIGR00296 family protein"/>
    <property type="match status" value="1"/>
</dbReference>
<evidence type="ECO:0000259" key="2">
    <source>
        <dbReference type="PROSITE" id="PS51112"/>
    </source>
</evidence>
<dbReference type="InterPro" id="IPR027623">
    <property type="entry name" value="AmmeMemoSam_A"/>
</dbReference>
<sequence>MTETRALRFAGSFFPRDPVALRAAVTEGLAQVPAVTEAQPRAVISAHAGYSYSGRFTGMAIGSVPSRPKRVVVLSPSHRHRFQGVAFPPWAAYDTGLGVLPLDRPALIDLAAKGLASEDAAAHDNEHGIETQLPFLAARWPGMPVVPLVMGATDAAQVAAIIDHLASDGTLFLLSSDLSHFLNDTNAKASDATAAEKIERGETGLTGAQACGAMAINGWMASTTGQGTKALRLGMGNSGAVTKDLSRVVGYGAWAFYGIDADMLADRHRATLLRMSRQALEIRVGRGTAPKLATGSFAAPLQGQAATFVTLTQGGRLRGCIGMLAARRPMMADVAVNTQKAALEDPRFPPVTPADLPDLSIKIAVLSRAAPLSASTEAEALERIEAGKDGLILQDGAHRGTLLPAVWESLPDPVAFLRALKRKAGLPEDHWSDSLRLMRYRAETFGES</sequence>
<feature type="domain" description="AMMECR1" evidence="2">
    <location>
        <begin position="264"/>
        <end position="448"/>
    </location>
</feature>
<dbReference type="RefSeq" id="WP_177157084.1">
    <property type="nucleotide sequence ID" value="NZ_JABCJE010000002.1"/>
</dbReference>
<evidence type="ECO:0000256" key="1">
    <source>
        <dbReference type="ARBA" id="ARBA00006315"/>
    </source>
</evidence>
<gene>
    <name evidence="3" type="primary">amrA</name>
    <name evidence="3" type="ORF">HJ536_06425</name>
</gene>
<dbReference type="NCBIfam" id="TIGR04335">
    <property type="entry name" value="AmmeMemoSam_A"/>
    <property type="match status" value="1"/>
</dbReference>
<dbReference type="PROSITE" id="PS51112">
    <property type="entry name" value="AMMECR1"/>
    <property type="match status" value="1"/>
</dbReference>
<dbReference type="EMBL" id="JABCJE010000002">
    <property type="protein sequence ID" value="NVO22992.1"/>
    <property type="molecule type" value="Genomic_DNA"/>
</dbReference>
<dbReference type="InterPro" id="IPR027485">
    <property type="entry name" value="AMMECR1_N"/>
</dbReference>
<dbReference type="Gene3D" id="3.30.1490.150">
    <property type="entry name" value="Hypothetical protein ph0010, domain 2"/>
    <property type="match status" value="1"/>
</dbReference>
<name>A0A850Q4L1_9RHOB</name>
<dbReference type="Proteomes" id="UP000592216">
    <property type="component" value="Unassembled WGS sequence"/>
</dbReference>
<dbReference type="PANTHER" id="PTHR11060:SF0">
    <property type="entry name" value="PROTEIN MEMO1"/>
    <property type="match status" value="1"/>
</dbReference>
<dbReference type="SUPFAM" id="SSF143447">
    <property type="entry name" value="AMMECR1-like"/>
    <property type="match status" value="1"/>
</dbReference>